<organism evidence="1 2">
    <name type="scientific">Phyllotreta striolata</name>
    <name type="common">Striped flea beetle</name>
    <name type="synonym">Crioceris striolata</name>
    <dbReference type="NCBI Taxonomy" id="444603"/>
    <lineage>
        <taxon>Eukaryota</taxon>
        <taxon>Metazoa</taxon>
        <taxon>Ecdysozoa</taxon>
        <taxon>Arthropoda</taxon>
        <taxon>Hexapoda</taxon>
        <taxon>Insecta</taxon>
        <taxon>Pterygota</taxon>
        <taxon>Neoptera</taxon>
        <taxon>Endopterygota</taxon>
        <taxon>Coleoptera</taxon>
        <taxon>Polyphaga</taxon>
        <taxon>Cucujiformia</taxon>
        <taxon>Chrysomeloidea</taxon>
        <taxon>Chrysomelidae</taxon>
        <taxon>Galerucinae</taxon>
        <taxon>Alticini</taxon>
        <taxon>Phyllotreta</taxon>
    </lineage>
</organism>
<keyword evidence="2" id="KW-1185">Reference proteome</keyword>
<name>A0A9N9TWY5_PHYSR</name>
<evidence type="ECO:0000313" key="1">
    <source>
        <dbReference type="EMBL" id="CAG9865071.1"/>
    </source>
</evidence>
<sequence length="51" mass="6080">MRKLIPKSFINSLFSNLSRIRRFSNGELAIYRPTQKRTIFHLLLDPRESFA</sequence>
<dbReference type="Proteomes" id="UP001153712">
    <property type="component" value="Chromosome 9"/>
</dbReference>
<gene>
    <name evidence="1" type="ORF">PHYEVI_LOCUS11317</name>
</gene>
<protein>
    <submittedName>
        <fullName evidence="1">Uncharacterized protein</fullName>
    </submittedName>
</protein>
<dbReference type="EMBL" id="OU900102">
    <property type="protein sequence ID" value="CAG9865071.1"/>
    <property type="molecule type" value="Genomic_DNA"/>
</dbReference>
<proteinExistence type="predicted"/>
<evidence type="ECO:0000313" key="2">
    <source>
        <dbReference type="Proteomes" id="UP001153712"/>
    </source>
</evidence>
<accession>A0A9N9TWY5</accession>
<reference evidence="1" key="1">
    <citation type="submission" date="2022-01" db="EMBL/GenBank/DDBJ databases">
        <authorList>
            <person name="King R."/>
        </authorList>
    </citation>
    <scope>NUCLEOTIDE SEQUENCE</scope>
</reference>
<dbReference type="AlphaFoldDB" id="A0A9N9TWY5"/>